<evidence type="ECO:0000256" key="4">
    <source>
        <dbReference type="SAM" id="MobiDB-lite"/>
    </source>
</evidence>
<dbReference type="PANTHER" id="PTHR24198">
    <property type="entry name" value="ANKYRIN REPEAT AND PROTEIN KINASE DOMAIN-CONTAINING PROTEIN"/>
    <property type="match status" value="1"/>
</dbReference>
<accession>A0A2H3D7N8</accession>
<dbReference type="STRING" id="47427.A0A2H3D7N8"/>
<evidence type="ECO:0000256" key="2">
    <source>
        <dbReference type="ARBA" id="ARBA00023043"/>
    </source>
</evidence>
<dbReference type="Pfam" id="PF00023">
    <property type="entry name" value="Ank"/>
    <property type="match status" value="2"/>
</dbReference>
<name>A0A2H3D7N8_ARMGA</name>
<protein>
    <submittedName>
        <fullName evidence="5">Ankyrin</fullName>
    </submittedName>
</protein>
<dbReference type="Proteomes" id="UP000217790">
    <property type="component" value="Unassembled WGS sequence"/>
</dbReference>
<evidence type="ECO:0000313" key="5">
    <source>
        <dbReference type="EMBL" id="PBK87452.1"/>
    </source>
</evidence>
<feature type="repeat" description="ANK" evidence="3">
    <location>
        <begin position="18"/>
        <end position="59"/>
    </location>
</feature>
<evidence type="ECO:0000313" key="6">
    <source>
        <dbReference type="Proteomes" id="UP000217790"/>
    </source>
</evidence>
<evidence type="ECO:0000256" key="3">
    <source>
        <dbReference type="PROSITE-ProRule" id="PRU00023"/>
    </source>
</evidence>
<feature type="region of interest" description="Disordered" evidence="4">
    <location>
        <begin position="294"/>
        <end position="319"/>
    </location>
</feature>
<keyword evidence="1" id="KW-0677">Repeat</keyword>
<gene>
    <name evidence="5" type="ORF">ARMGADRAFT_456046</name>
</gene>
<dbReference type="PROSITE" id="PS50297">
    <property type="entry name" value="ANK_REP_REGION"/>
    <property type="match status" value="1"/>
</dbReference>
<feature type="repeat" description="ANK" evidence="3">
    <location>
        <begin position="138"/>
        <end position="172"/>
    </location>
</feature>
<dbReference type="SUPFAM" id="SSF48403">
    <property type="entry name" value="Ankyrin repeat"/>
    <property type="match status" value="1"/>
</dbReference>
<dbReference type="PROSITE" id="PS50088">
    <property type="entry name" value="ANK_REPEAT"/>
    <property type="match status" value="3"/>
</dbReference>
<dbReference type="AlphaFoldDB" id="A0A2H3D7N8"/>
<feature type="repeat" description="ANK" evidence="3">
    <location>
        <begin position="173"/>
        <end position="210"/>
    </location>
</feature>
<keyword evidence="6" id="KW-1185">Reference proteome</keyword>
<keyword evidence="2 3" id="KW-0040">ANK repeat</keyword>
<dbReference type="OrthoDB" id="3030655at2759"/>
<dbReference type="EMBL" id="KZ293678">
    <property type="protein sequence ID" value="PBK87452.1"/>
    <property type="molecule type" value="Genomic_DNA"/>
</dbReference>
<dbReference type="SMART" id="SM00248">
    <property type="entry name" value="ANK"/>
    <property type="match status" value="6"/>
</dbReference>
<dbReference type="InterPro" id="IPR036770">
    <property type="entry name" value="Ankyrin_rpt-contain_sf"/>
</dbReference>
<dbReference type="PANTHER" id="PTHR24198:SF165">
    <property type="entry name" value="ANKYRIN REPEAT-CONTAINING PROTEIN-RELATED"/>
    <property type="match status" value="1"/>
</dbReference>
<sequence length="341" mass="37567">MGHLLTHHGFSAMKRDKSGRAPLHYAAGRFFRCLPLADNRYSCIQLLLGANADVNAVDERGRTALQYIAIHEAGYRFMPDHFHPESPIQLLLQRGANPNICDVQGETALHCASRCGWVDKQTLQILVKHGDLNVSNENGETCLHVLMNNEMPDNDVLKMLLDGGANPNAQDVKGRTPLHLLVEKSRFFRNPVQTANTLLKYRLNVNAHDNEGKTPLHILARATGPLCNHRQFPKGAASVGHNILELLLSYGADVRAQDLKGSTPYELIVKNDRIASRTSHLVTVVSSQGSGETITVSTSKKAPIRPYDSTPHPWEGGEQSNYRNGIWSVPAVVLPSTAARM</sequence>
<dbReference type="PRINTS" id="PR01415">
    <property type="entry name" value="ANKYRIN"/>
</dbReference>
<dbReference type="Pfam" id="PF12796">
    <property type="entry name" value="Ank_2"/>
    <property type="match status" value="1"/>
</dbReference>
<dbReference type="Gene3D" id="1.25.40.20">
    <property type="entry name" value="Ankyrin repeat-containing domain"/>
    <property type="match status" value="2"/>
</dbReference>
<dbReference type="InterPro" id="IPR002110">
    <property type="entry name" value="Ankyrin_rpt"/>
</dbReference>
<reference evidence="6" key="1">
    <citation type="journal article" date="2017" name="Nat. Ecol. Evol.">
        <title>Genome expansion and lineage-specific genetic innovations in the forest pathogenic fungi Armillaria.</title>
        <authorList>
            <person name="Sipos G."/>
            <person name="Prasanna A.N."/>
            <person name="Walter M.C."/>
            <person name="O'Connor E."/>
            <person name="Balint B."/>
            <person name="Krizsan K."/>
            <person name="Kiss B."/>
            <person name="Hess J."/>
            <person name="Varga T."/>
            <person name="Slot J."/>
            <person name="Riley R."/>
            <person name="Boka B."/>
            <person name="Rigling D."/>
            <person name="Barry K."/>
            <person name="Lee J."/>
            <person name="Mihaltcheva S."/>
            <person name="LaButti K."/>
            <person name="Lipzen A."/>
            <person name="Waldron R."/>
            <person name="Moloney N.M."/>
            <person name="Sperisen C."/>
            <person name="Kredics L."/>
            <person name="Vagvoelgyi C."/>
            <person name="Patrignani A."/>
            <person name="Fitzpatrick D."/>
            <person name="Nagy I."/>
            <person name="Doyle S."/>
            <person name="Anderson J.B."/>
            <person name="Grigoriev I.V."/>
            <person name="Gueldener U."/>
            <person name="Muensterkoetter M."/>
            <person name="Nagy L.G."/>
        </authorList>
    </citation>
    <scope>NUCLEOTIDE SEQUENCE [LARGE SCALE GENOMIC DNA]</scope>
    <source>
        <strain evidence="6">Ar21-2</strain>
    </source>
</reference>
<evidence type="ECO:0000256" key="1">
    <source>
        <dbReference type="ARBA" id="ARBA00022737"/>
    </source>
</evidence>
<dbReference type="InParanoid" id="A0A2H3D7N8"/>
<organism evidence="5 6">
    <name type="scientific">Armillaria gallica</name>
    <name type="common">Bulbous honey fungus</name>
    <name type="synonym">Armillaria bulbosa</name>
    <dbReference type="NCBI Taxonomy" id="47427"/>
    <lineage>
        <taxon>Eukaryota</taxon>
        <taxon>Fungi</taxon>
        <taxon>Dikarya</taxon>
        <taxon>Basidiomycota</taxon>
        <taxon>Agaricomycotina</taxon>
        <taxon>Agaricomycetes</taxon>
        <taxon>Agaricomycetidae</taxon>
        <taxon>Agaricales</taxon>
        <taxon>Marasmiineae</taxon>
        <taxon>Physalacriaceae</taxon>
        <taxon>Armillaria</taxon>
    </lineage>
</organism>
<proteinExistence type="predicted"/>